<feature type="region of interest" description="Disordered" evidence="1">
    <location>
        <begin position="24"/>
        <end position="74"/>
    </location>
</feature>
<feature type="compositionally biased region" description="Basic residues" evidence="1">
    <location>
        <begin position="53"/>
        <end position="65"/>
    </location>
</feature>
<evidence type="ECO:0000313" key="2">
    <source>
        <dbReference type="EMBL" id="OAP15169.1"/>
    </source>
</evidence>
<sequence>MGQWLRIRLREVHQAPFLILQISPGHKHPLSRPEHQPVKTTQQESIPFSFERRRVKRKETKRKKKTCVDILSKY</sequence>
<protein>
    <submittedName>
        <fullName evidence="2">Uncharacterized protein</fullName>
    </submittedName>
</protein>
<evidence type="ECO:0000313" key="3">
    <source>
        <dbReference type="Proteomes" id="UP000078284"/>
    </source>
</evidence>
<dbReference type="AlphaFoldDB" id="A0A178W9P5"/>
<reference evidence="3" key="1">
    <citation type="journal article" date="2016" name="Proc. Natl. Acad. Sci. U.S.A.">
        <title>Chromosome-level assembly of Arabidopsis thaliana Ler reveals the extent of translocation and inversion polymorphisms.</title>
        <authorList>
            <person name="Zapata L."/>
            <person name="Ding J."/>
            <person name="Willing E.M."/>
            <person name="Hartwig B."/>
            <person name="Bezdan D."/>
            <person name="Jiao W.B."/>
            <person name="Patel V."/>
            <person name="Velikkakam James G."/>
            <person name="Koornneef M."/>
            <person name="Ossowski S."/>
            <person name="Schneeberger K."/>
        </authorList>
    </citation>
    <scope>NUCLEOTIDE SEQUENCE [LARGE SCALE GENOMIC DNA]</scope>
    <source>
        <strain evidence="3">cv. Landsberg erecta</strain>
    </source>
</reference>
<accession>A0A178W9P5</accession>
<comment type="caution">
    <text evidence="2">The sequence shown here is derived from an EMBL/GenBank/DDBJ whole genome shotgun (WGS) entry which is preliminary data.</text>
</comment>
<dbReference type="EMBL" id="LUHQ01000001">
    <property type="protein sequence ID" value="OAP15169.1"/>
    <property type="molecule type" value="Genomic_DNA"/>
</dbReference>
<gene>
    <name evidence="2" type="ordered locus">AXX17_At1g01760</name>
</gene>
<dbReference type="Proteomes" id="UP000078284">
    <property type="component" value="Chromosome 1"/>
</dbReference>
<name>A0A178W9P5_ARATH</name>
<organism evidence="2 3">
    <name type="scientific">Arabidopsis thaliana</name>
    <name type="common">Mouse-ear cress</name>
    <dbReference type="NCBI Taxonomy" id="3702"/>
    <lineage>
        <taxon>Eukaryota</taxon>
        <taxon>Viridiplantae</taxon>
        <taxon>Streptophyta</taxon>
        <taxon>Embryophyta</taxon>
        <taxon>Tracheophyta</taxon>
        <taxon>Spermatophyta</taxon>
        <taxon>Magnoliopsida</taxon>
        <taxon>eudicotyledons</taxon>
        <taxon>Gunneridae</taxon>
        <taxon>Pentapetalae</taxon>
        <taxon>rosids</taxon>
        <taxon>malvids</taxon>
        <taxon>Brassicales</taxon>
        <taxon>Brassicaceae</taxon>
        <taxon>Camelineae</taxon>
        <taxon>Arabidopsis</taxon>
    </lineage>
</organism>
<proteinExistence type="predicted"/>
<evidence type="ECO:0000256" key="1">
    <source>
        <dbReference type="SAM" id="MobiDB-lite"/>
    </source>
</evidence>